<accession>A0A9N8HAX3</accession>
<protein>
    <submittedName>
        <fullName evidence="1">Uncharacterized protein</fullName>
    </submittedName>
</protein>
<name>A0A9N8HAX3_9STRA</name>
<sequence>MSSSDVEIHEIAGYSNDAISTFFQMLKQKQLAYENADEHENVELPKVLLNLGCLDELLDDDDQNYVSIMNGLESVADSGIVWGVRFDGSFLDSSISRGDLDRMTNTIASIPSLTKIEWDVERDHEIEHEDYIEIVTNMLLRTSSLETLECNGLRLAETPNEIENFADSIRGTTTLKEVKFTGGLFNSSCWTIQNVGQVLESLAALPHLKKLSLVGMVLKRPSSIDSLSSTNSSFLKIFDHPGLKTFHLPSTYWVDDTILHSISSGLLTSPAISDLSLVTPLGANECHLLSEIIRCNHVLNALRLYTPCIGQYCHVLPIIDALEANTTLRTLLIATMDFQSGVPFFYDSDTHEAFLSMIQQKNYALAGLRFLSFDVQAPSTQNHLVDHEINKKIAFYAKLNLEGRKDLLRTSTASIDLLAEYLISNSDDLDILFYYLSMVPGLLFG</sequence>
<dbReference type="InterPro" id="IPR032675">
    <property type="entry name" value="LRR_dom_sf"/>
</dbReference>
<dbReference type="Proteomes" id="UP001153069">
    <property type="component" value="Unassembled WGS sequence"/>
</dbReference>
<proteinExistence type="predicted"/>
<dbReference type="Gene3D" id="3.80.10.10">
    <property type="entry name" value="Ribonuclease Inhibitor"/>
    <property type="match status" value="1"/>
</dbReference>
<comment type="caution">
    <text evidence="1">The sequence shown here is derived from an EMBL/GenBank/DDBJ whole genome shotgun (WGS) entry which is preliminary data.</text>
</comment>
<dbReference type="SUPFAM" id="SSF52047">
    <property type="entry name" value="RNI-like"/>
    <property type="match status" value="1"/>
</dbReference>
<dbReference type="EMBL" id="CAICTM010000336">
    <property type="protein sequence ID" value="CAB9508208.1"/>
    <property type="molecule type" value="Genomic_DNA"/>
</dbReference>
<evidence type="ECO:0000313" key="2">
    <source>
        <dbReference type="Proteomes" id="UP001153069"/>
    </source>
</evidence>
<gene>
    <name evidence="1" type="ORF">SEMRO_337_G120690.1</name>
</gene>
<reference evidence="1" key="1">
    <citation type="submission" date="2020-06" db="EMBL/GenBank/DDBJ databases">
        <authorList>
            <consortium name="Plant Systems Biology data submission"/>
        </authorList>
    </citation>
    <scope>NUCLEOTIDE SEQUENCE</scope>
    <source>
        <strain evidence="1">D6</strain>
    </source>
</reference>
<keyword evidence="2" id="KW-1185">Reference proteome</keyword>
<evidence type="ECO:0000313" key="1">
    <source>
        <dbReference type="EMBL" id="CAB9508208.1"/>
    </source>
</evidence>
<dbReference type="AlphaFoldDB" id="A0A9N8HAX3"/>
<organism evidence="1 2">
    <name type="scientific">Seminavis robusta</name>
    <dbReference type="NCBI Taxonomy" id="568900"/>
    <lineage>
        <taxon>Eukaryota</taxon>
        <taxon>Sar</taxon>
        <taxon>Stramenopiles</taxon>
        <taxon>Ochrophyta</taxon>
        <taxon>Bacillariophyta</taxon>
        <taxon>Bacillariophyceae</taxon>
        <taxon>Bacillariophycidae</taxon>
        <taxon>Naviculales</taxon>
        <taxon>Naviculaceae</taxon>
        <taxon>Seminavis</taxon>
    </lineage>
</organism>